<dbReference type="SMART" id="SM00388">
    <property type="entry name" value="HisKA"/>
    <property type="match status" value="1"/>
</dbReference>
<dbReference type="PROSITE" id="PS50885">
    <property type="entry name" value="HAMP"/>
    <property type="match status" value="1"/>
</dbReference>
<dbReference type="InterPro" id="IPR050398">
    <property type="entry name" value="HssS/ArlS-like"/>
</dbReference>
<keyword evidence="18" id="KW-1185">Reference proteome</keyword>
<reference evidence="17 18" key="1">
    <citation type="submission" date="2020-05" db="EMBL/GenBank/DDBJ databases">
        <title>Streptobacillus felis strain LHL191014123.</title>
        <authorList>
            <person name="Fawzy A."/>
            <person name="Rau J."/>
            <person name="Risse K."/>
            <person name="Schauerte N."/>
            <person name="Geiger C."/>
            <person name="Blom J."/>
            <person name="Imirzalioglu C."/>
            <person name="Falgenhauer J."/>
            <person name="Bach A."/>
            <person name="Herden C."/>
            <person name="Eisenberg T."/>
        </authorList>
    </citation>
    <scope>NUCLEOTIDE SEQUENCE [LARGE SCALE GENOMIC DNA]</scope>
    <source>
        <strain evidence="17 18">LHL191014123</strain>
    </source>
</reference>
<dbReference type="InterPro" id="IPR003660">
    <property type="entry name" value="HAMP_dom"/>
</dbReference>
<gene>
    <name evidence="17" type="ORF">HP397_01360</name>
</gene>
<evidence type="ECO:0000256" key="7">
    <source>
        <dbReference type="ARBA" id="ARBA00022692"/>
    </source>
</evidence>
<sequence>MWLKKFKTKFNLPIILKITLWYSSFIFLLMSLSIVLMLTLSSSLGKSVSQSQLKKSVNEVAKNPDRFESFDSGIFFINYDHSGEILAGKYPLGFNLKLKLEENNVRTYLKNNYKFYYYDSKIQNSNYWIRGVYPINHIAKDRDRIIYIILFFAPILFVLVILGGRKILKRGFKPVKIISDTALEITHSQDFSKRIELEEGNDEIHKMAYTFNTMLESLEKSYIREKQFNSNVSHELKTPISVILAESCFSLKHVNSLEEAKESFEVIKRQSKKMSELINQIIMLSKIENTPNLELININFSNLVESLLNDSYIIFEEKKIKVQKNIQKDIFIPGDKIMIERMIDNLLSNAIKFTKDIIKINLIKKNNQILFEIIDNGLGISEKNLSNIFNRFYQENYSRNKSKNHGSGLGLSLVMEIVKLHHGNIEVESIPSDFTKFTITFNLN</sequence>
<dbReference type="SUPFAM" id="SSF47384">
    <property type="entry name" value="Homodimeric domain of signal transducing histidine kinase"/>
    <property type="match status" value="1"/>
</dbReference>
<dbReference type="GO" id="GO:0000155">
    <property type="term" value="F:phosphorelay sensor kinase activity"/>
    <property type="evidence" value="ECO:0007669"/>
    <property type="project" value="InterPro"/>
</dbReference>
<dbReference type="SUPFAM" id="SSF158472">
    <property type="entry name" value="HAMP domain-like"/>
    <property type="match status" value="1"/>
</dbReference>
<evidence type="ECO:0000259" key="16">
    <source>
        <dbReference type="PROSITE" id="PS50885"/>
    </source>
</evidence>
<keyword evidence="5" id="KW-0597">Phosphoprotein</keyword>
<keyword evidence="8" id="KW-0547">Nucleotide-binding</keyword>
<dbReference type="Pfam" id="PF00672">
    <property type="entry name" value="HAMP"/>
    <property type="match status" value="1"/>
</dbReference>
<accession>A0A7Z0PDZ8</accession>
<dbReference type="Gene3D" id="1.10.287.130">
    <property type="match status" value="1"/>
</dbReference>
<dbReference type="InterPro" id="IPR005467">
    <property type="entry name" value="His_kinase_dom"/>
</dbReference>
<evidence type="ECO:0000256" key="6">
    <source>
        <dbReference type="ARBA" id="ARBA00022679"/>
    </source>
</evidence>
<dbReference type="Gene3D" id="3.30.565.10">
    <property type="entry name" value="Histidine kinase-like ATPase, C-terminal domain"/>
    <property type="match status" value="1"/>
</dbReference>
<dbReference type="EC" id="2.7.13.3" evidence="3"/>
<dbReference type="CDD" id="cd06225">
    <property type="entry name" value="HAMP"/>
    <property type="match status" value="1"/>
</dbReference>
<dbReference type="Proteomes" id="UP000526184">
    <property type="component" value="Unassembled WGS sequence"/>
</dbReference>
<evidence type="ECO:0000313" key="17">
    <source>
        <dbReference type="EMBL" id="NYV27476.1"/>
    </source>
</evidence>
<dbReference type="InterPro" id="IPR004358">
    <property type="entry name" value="Sig_transdc_His_kin-like_C"/>
</dbReference>
<organism evidence="17 18">
    <name type="scientific">Streptobacillus felis</name>
    <dbReference type="NCBI Taxonomy" id="1384509"/>
    <lineage>
        <taxon>Bacteria</taxon>
        <taxon>Fusobacteriati</taxon>
        <taxon>Fusobacteriota</taxon>
        <taxon>Fusobacteriia</taxon>
        <taxon>Fusobacteriales</taxon>
        <taxon>Leptotrichiaceae</taxon>
        <taxon>Streptobacillus</taxon>
    </lineage>
</organism>
<evidence type="ECO:0000256" key="12">
    <source>
        <dbReference type="ARBA" id="ARBA00023012"/>
    </source>
</evidence>
<comment type="caution">
    <text evidence="17">The sequence shown here is derived from an EMBL/GenBank/DDBJ whole genome shotgun (WGS) entry which is preliminary data.</text>
</comment>
<evidence type="ECO:0000256" key="11">
    <source>
        <dbReference type="ARBA" id="ARBA00022989"/>
    </source>
</evidence>
<feature type="domain" description="HAMP" evidence="16">
    <location>
        <begin position="169"/>
        <end position="223"/>
    </location>
</feature>
<evidence type="ECO:0000256" key="3">
    <source>
        <dbReference type="ARBA" id="ARBA00012438"/>
    </source>
</evidence>
<proteinExistence type="predicted"/>
<evidence type="ECO:0000256" key="5">
    <source>
        <dbReference type="ARBA" id="ARBA00022553"/>
    </source>
</evidence>
<dbReference type="AlphaFoldDB" id="A0A7Z0PDZ8"/>
<keyword evidence="11 14" id="KW-1133">Transmembrane helix</keyword>
<keyword evidence="10" id="KW-0067">ATP-binding</keyword>
<dbReference type="CDD" id="cd00082">
    <property type="entry name" value="HisKA"/>
    <property type="match status" value="1"/>
</dbReference>
<evidence type="ECO:0000256" key="14">
    <source>
        <dbReference type="SAM" id="Phobius"/>
    </source>
</evidence>
<dbReference type="InterPro" id="IPR003594">
    <property type="entry name" value="HATPase_dom"/>
</dbReference>
<keyword evidence="12" id="KW-0902">Two-component regulatory system</keyword>
<dbReference type="InterPro" id="IPR003661">
    <property type="entry name" value="HisK_dim/P_dom"/>
</dbReference>
<evidence type="ECO:0000259" key="15">
    <source>
        <dbReference type="PROSITE" id="PS50109"/>
    </source>
</evidence>
<comment type="catalytic activity">
    <reaction evidence="1">
        <text>ATP + protein L-histidine = ADP + protein N-phospho-L-histidine.</text>
        <dbReference type="EC" id="2.7.13.3"/>
    </reaction>
</comment>
<dbReference type="CDD" id="cd00075">
    <property type="entry name" value="HATPase"/>
    <property type="match status" value="1"/>
</dbReference>
<dbReference type="GO" id="GO:0005886">
    <property type="term" value="C:plasma membrane"/>
    <property type="evidence" value="ECO:0007669"/>
    <property type="project" value="UniProtKB-SubCell"/>
</dbReference>
<feature type="transmembrane region" description="Helical" evidence="14">
    <location>
        <begin position="20"/>
        <end position="40"/>
    </location>
</feature>
<keyword evidence="9 17" id="KW-0418">Kinase</keyword>
<name>A0A7Z0PDZ8_9FUSO</name>
<comment type="subcellular location">
    <subcellularLocation>
        <location evidence="2">Cell membrane</location>
        <topology evidence="2">Multi-pass membrane protein</topology>
    </subcellularLocation>
</comment>
<dbReference type="PRINTS" id="PR00344">
    <property type="entry name" value="BCTRLSENSOR"/>
</dbReference>
<dbReference type="InterPro" id="IPR036890">
    <property type="entry name" value="HATPase_C_sf"/>
</dbReference>
<evidence type="ECO:0000256" key="1">
    <source>
        <dbReference type="ARBA" id="ARBA00000085"/>
    </source>
</evidence>
<dbReference type="FunFam" id="3.30.565.10:FF:000006">
    <property type="entry name" value="Sensor histidine kinase WalK"/>
    <property type="match status" value="1"/>
</dbReference>
<dbReference type="Pfam" id="PF00512">
    <property type="entry name" value="HisKA"/>
    <property type="match status" value="1"/>
</dbReference>
<keyword evidence="4" id="KW-1003">Cell membrane</keyword>
<evidence type="ECO:0000313" key="18">
    <source>
        <dbReference type="Proteomes" id="UP000526184"/>
    </source>
</evidence>
<dbReference type="PANTHER" id="PTHR45528">
    <property type="entry name" value="SENSOR HISTIDINE KINASE CPXA"/>
    <property type="match status" value="1"/>
</dbReference>
<evidence type="ECO:0000256" key="9">
    <source>
        <dbReference type="ARBA" id="ARBA00022777"/>
    </source>
</evidence>
<keyword evidence="6" id="KW-0808">Transferase</keyword>
<evidence type="ECO:0000256" key="4">
    <source>
        <dbReference type="ARBA" id="ARBA00022475"/>
    </source>
</evidence>
<dbReference type="PANTHER" id="PTHR45528:SF1">
    <property type="entry name" value="SENSOR HISTIDINE KINASE CPXA"/>
    <property type="match status" value="1"/>
</dbReference>
<protein>
    <recommendedName>
        <fullName evidence="3">histidine kinase</fullName>
        <ecNumber evidence="3">2.7.13.3</ecNumber>
    </recommendedName>
</protein>
<dbReference type="InterPro" id="IPR036097">
    <property type="entry name" value="HisK_dim/P_sf"/>
</dbReference>
<evidence type="ECO:0000256" key="8">
    <source>
        <dbReference type="ARBA" id="ARBA00022741"/>
    </source>
</evidence>
<dbReference type="Pfam" id="PF02518">
    <property type="entry name" value="HATPase_c"/>
    <property type="match status" value="1"/>
</dbReference>
<keyword evidence="13 14" id="KW-0472">Membrane</keyword>
<evidence type="ECO:0000256" key="13">
    <source>
        <dbReference type="ARBA" id="ARBA00023136"/>
    </source>
</evidence>
<dbReference type="SMART" id="SM00387">
    <property type="entry name" value="HATPase_c"/>
    <property type="match status" value="1"/>
</dbReference>
<feature type="domain" description="Histidine kinase" evidence="15">
    <location>
        <begin position="231"/>
        <end position="444"/>
    </location>
</feature>
<dbReference type="SMART" id="SM00304">
    <property type="entry name" value="HAMP"/>
    <property type="match status" value="1"/>
</dbReference>
<dbReference type="Gene3D" id="6.10.340.10">
    <property type="match status" value="1"/>
</dbReference>
<dbReference type="EMBL" id="JABMKT010000004">
    <property type="protein sequence ID" value="NYV27476.1"/>
    <property type="molecule type" value="Genomic_DNA"/>
</dbReference>
<evidence type="ECO:0000256" key="10">
    <source>
        <dbReference type="ARBA" id="ARBA00022840"/>
    </source>
</evidence>
<keyword evidence="7 14" id="KW-0812">Transmembrane</keyword>
<evidence type="ECO:0000256" key="2">
    <source>
        <dbReference type="ARBA" id="ARBA00004651"/>
    </source>
</evidence>
<dbReference type="SUPFAM" id="SSF55874">
    <property type="entry name" value="ATPase domain of HSP90 chaperone/DNA topoisomerase II/histidine kinase"/>
    <property type="match status" value="1"/>
</dbReference>
<feature type="transmembrane region" description="Helical" evidence="14">
    <location>
        <begin position="145"/>
        <end position="164"/>
    </location>
</feature>
<dbReference type="GO" id="GO:0005524">
    <property type="term" value="F:ATP binding"/>
    <property type="evidence" value="ECO:0007669"/>
    <property type="project" value="UniProtKB-KW"/>
</dbReference>
<dbReference type="PROSITE" id="PS50109">
    <property type="entry name" value="HIS_KIN"/>
    <property type="match status" value="1"/>
</dbReference>